<keyword evidence="14" id="KW-1185">Reference proteome</keyword>
<dbReference type="InterPro" id="IPR003323">
    <property type="entry name" value="OTU_dom"/>
</dbReference>
<reference evidence="12" key="1">
    <citation type="submission" date="2021-02" db="EMBL/GenBank/DDBJ databases">
        <authorList>
            <person name="Nowell W R."/>
        </authorList>
    </citation>
    <scope>NUCLEOTIDE SEQUENCE</scope>
</reference>
<evidence type="ECO:0000313" key="14">
    <source>
        <dbReference type="Proteomes" id="UP000663829"/>
    </source>
</evidence>
<keyword evidence="7" id="KW-0472">Membrane</keyword>
<evidence type="ECO:0000256" key="5">
    <source>
        <dbReference type="ARBA" id="ARBA00022968"/>
    </source>
</evidence>
<keyword evidence="9" id="KW-0175">Coiled coil</keyword>
<feature type="compositionally biased region" description="Basic and acidic residues" evidence="10">
    <location>
        <begin position="108"/>
        <end position="121"/>
    </location>
</feature>
<feature type="domain" description="OTU" evidence="11">
    <location>
        <begin position="173"/>
        <end position="310"/>
    </location>
</feature>
<protein>
    <recommendedName>
        <fullName evidence="11">OTU domain-containing protein</fullName>
    </recommendedName>
</protein>
<evidence type="ECO:0000256" key="6">
    <source>
        <dbReference type="ARBA" id="ARBA00022989"/>
    </source>
</evidence>
<evidence type="ECO:0000256" key="9">
    <source>
        <dbReference type="SAM" id="Coils"/>
    </source>
</evidence>
<dbReference type="Proteomes" id="UP000681722">
    <property type="component" value="Unassembled WGS sequence"/>
</dbReference>
<evidence type="ECO:0000256" key="3">
    <source>
        <dbReference type="ARBA" id="ARBA00022692"/>
    </source>
</evidence>
<evidence type="ECO:0000259" key="11">
    <source>
        <dbReference type="PROSITE" id="PS50802"/>
    </source>
</evidence>
<comment type="similarity">
    <text evidence="2">Belongs to the DIPK family.</text>
</comment>
<dbReference type="Gene3D" id="3.90.70.80">
    <property type="match status" value="1"/>
</dbReference>
<dbReference type="Pfam" id="PF12260">
    <property type="entry name" value="PIP49_C"/>
    <property type="match status" value="1"/>
</dbReference>
<dbReference type="Pfam" id="PF14875">
    <property type="entry name" value="PIP49_N"/>
    <property type="match status" value="1"/>
</dbReference>
<dbReference type="EMBL" id="CAJOBC010008780">
    <property type="protein sequence ID" value="CAF3970776.1"/>
    <property type="molecule type" value="Genomic_DNA"/>
</dbReference>
<dbReference type="EMBL" id="CAJNOQ010008779">
    <property type="protein sequence ID" value="CAF1206484.1"/>
    <property type="molecule type" value="Genomic_DNA"/>
</dbReference>
<feature type="compositionally biased region" description="Polar residues" evidence="10">
    <location>
        <begin position="1"/>
        <end position="18"/>
    </location>
</feature>
<evidence type="ECO:0000256" key="1">
    <source>
        <dbReference type="ARBA" id="ARBA00004648"/>
    </source>
</evidence>
<feature type="coiled-coil region" evidence="9">
    <location>
        <begin position="33"/>
        <end position="82"/>
    </location>
</feature>
<keyword evidence="4" id="KW-0256">Endoplasmic reticulum</keyword>
<dbReference type="PROSITE" id="PS50802">
    <property type="entry name" value="OTU"/>
    <property type="match status" value="1"/>
</dbReference>
<name>A0A814WSQ6_9BILA</name>
<keyword evidence="5" id="KW-0735">Signal-anchor</keyword>
<evidence type="ECO:0000256" key="10">
    <source>
        <dbReference type="SAM" id="MobiDB-lite"/>
    </source>
</evidence>
<dbReference type="AlphaFoldDB" id="A0A814WSQ6"/>
<dbReference type="InterPro" id="IPR029244">
    <property type="entry name" value="FAM69_N"/>
</dbReference>
<dbReference type="Proteomes" id="UP000663829">
    <property type="component" value="Unassembled WGS sequence"/>
</dbReference>
<dbReference type="InterPro" id="IPR022049">
    <property type="entry name" value="FAM69_kinase_dom"/>
</dbReference>
<dbReference type="PANTHER" id="PTHR21093:SF2">
    <property type="entry name" value="DIVERGENT PROTEIN KINASE DOMAIN 1C"/>
    <property type="match status" value="1"/>
</dbReference>
<keyword evidence="3" id="KW-0812">Transmembrane</keyword>
<dbReference type="InterPro" id="IPR038765">
    <property type="entry name" value="Papain-like_cys_pep_sf"/>
</dbReference>
<evidence type="ECO:0000256" key="4">
    <source>
        <dbReference type="ARBA" id="ARBA00022824"/>
    </source>
</evidence>
<organism evidence="12 14">
    <name type="scientific">Didymodactylos carnosus</name>
    <dbReference type="NCBI Taxonomy" id="1234261"/>
    <lineage>
        <taxon>Eukaryota</taxon>
        <taxon>Metazoa</taxon>
        <taxon>Spiralia</taxon>
        <taxon>Gnathifera</taxon>
        <taxon>Rotifera</taxon>
        <taxon>Eurotatoria</taxon>
        <taxon>Bdelloidea</taxon>
        <taxon>Philodinida</taxon>
        <taxon>Philodinidae</taxon>
        <taxon>Didymodactylos</taxon>
    </lineage>
</organism>
<dbReference type="SUPFAM" id="SSF54001">
    <property type="entry name" value="Cysteine proteinases"/>
    <property type="match status" value="1"/>
</dbReference>
<comment type="subcellular location">
    <subcellularLocation>
        <location evidence="1">Endoplasmic reticulum membrane</location>
        <topology evidence="1">Single-pass type II membrane protein</topology>
    </subcellularLocation>
</comment>
<evidence type="ECO:0000256" key="8">
    <source>
        <dbReference type="ARBA" id="ARBA00023157"/>
    </source>
</evidence>
<feature type="region of interest" description="Disordered" evidence="10">
    <location>
        <begin position="1"/>
        <end position="26"/>
    </location>
</feature>
<comment type="caution">
    <text evidence="12">The sequence shown here is derived from an EMBL/GenBank/DDBJ whole genome shotgun (WGS) entry which is preliminary data.</text>
</comment>
<dbReference type="Pfam" id="PF02338">
    <property type="entry name" value="OTU"/>
    <property type="match status" value="1"/>
</dbReference>
<evidence type="ECO:0000313" key="12">
    <source>
        <dbReference type="EMBL" id="CAF1206484.1"/>
    </source>
</evidence>
<dbReference type="OrthoDB" id="8543887at2759"/>
<sequence>MSDHSSVLNTRSINQNSHADTDNINENEEEIILQRHRKDRRDLQAQIQQMKKQLNKNDKQRKKKLDEDIKKMEDDFDQKCQDELNEYRNRQQTEVSNNLSTLHLDEHTNHIEEQESQEQYKKSRKQRRLENKEKKRELDVLAYDPKNDIESPLAIKRRQETAIIEKKLNERHLRIYQVTSDGNCLYAAIVDQLKRSNDNGLNENIRNVQQLREHVSSHLLSNRLLYQPFFPEDDDYDLYCKKIRHQNIWGGQIELQACSKILSQPIEIVQETGPLLTIGEEYSNNKQPLILTYHRYMYTNGEHYNSTRPLKLKENNEHDDDEEDKWEQCALYSLNQVTGSLCDSLCFSETFALQHCLQLTNSKIILLMKNVTSNNYSVIKSNRLHFDHHHTDLLFHDVIQSIPNALRTFHDILNFTLNKRFAMQLNSTDHHTIRRIYRHDNIKNKFLLLEDLHQVLDKYKDYYDRSLASDLTVELNTLYSLLDQHEFLLAYYYRTKKSMMPHIYGWCGHLYLQEYLTPLNSKQIEKQMHKTWYKRVWLAEKLLDLIDNIDNSLHQTLHFCDMKLANLGLTFDGQVKLLDLDMAHFDRHIPIEMMNCSTHEDCSYFDCSGYCDRKTQKCHSRRINNNLQVLCEKIFLAHKENFDHGLLDDIPFRMNDVLTKYLKQCSLPGRYKTTLIPNGAPISLMRLMQAMFEQETRNIS</sequence>
<gene>
    <name evidence="12" type="ORF">GPM918_LOCUS23991</name>
    <name evidence="13" type="ORF">SRO942_LOCUS23990</name>
</gene>
<dbReference type="PANTHER" id="PTHR21093">
    <property type="entry name" value="DIVERGENT PROTEIN KINASE DOMAIN 1C-RELATED"/>
    <property type="match status" value="1"/>
</dbReference>
<feature type="region of interest" description="Disordered" evidence="10">
    <location>
        <begin position="108"/>
        <end position="133"/>
    </location>
</feature>
<evidence type="ECO:0000313" key="13">
    <source>
        <dbReference type="EMBL" id="CAF3970776.1"/>
    </source>
</evidence>
<keyword evidence="8" id="KW-1015">Disulfide bond</keyword>
<proteinExistence type="inferred from homology"/>
<dbReference type="GO" id="GO:0005789">
    <property type="term" value="C:endoplasmic reticulum membrane"/>
    <property type="evidence" value="ECO:0007669"/>
    <property type="project" value="UniProtKB-SubCell"/>
</dbReference>
<keyword evidence="6" id="KW-1133">Transmembrane helix</keyword>
<accession>A0A814WSQ6</accession>
<evidence type="ECO:0000256" key="2">
    <source>
        <dbReference type="ARBA" id="ARBA00006338"/>
    </source>
</evidence>
<evidence type="ECO:0000256" key="7">
    <source>
        <dbReference type="ARBA" id="ARBA00023136"/>
    </source>
</evidence>